<protein>
    <submittedName>
        <fullName evidence="2">Uncharacterized protein</fullName>
    </submittedName>
</protein>
<keyword evidence="1" id="KW-0812">Transmembrane</keyword>
<evidence type="ECO:0000313" key="2">
    <source>
        <dbReference type="EMBL" id="MDI5971888.1"/>
    </source>
</evidence>
<name>A0AA90H6K0_9ACTN</name>
<dbReference type="EMBL" id="JABXJJ020000026">
    <property type="protein sequence ID" value="MDI5971888.1"/>
    <property type="molecule type" value="Genomic_DNA"/>
</dbReference>
<organism evidence="2">
    <name type="scientific">Streptantibioticus silvisoli</name>
    <dbReference type="NCBI Taxonomy" id="2705255"/>
    <lineage>
        <taxon>Bacteria</taxon>
        <taxon>Bacillati</taxon>
        <taxon>Actinomycetota</taxon>
        <taxon>Actinomycetes</taxon>
        <taxon>Kitasatosporales</taxon>
        <taxon>Streptomycetaceae</taxon>
        <taxon>Streptantibioticus</taxon>
    </lineage>
</organism>
<evidence type="ECO:0000256" key="1">
    <source>
        <dbReference type="SAM" id="Phobius"/>
    </source>
</evidence>
<keyword evidence="1" id="KW-1133">Transmembrane helix</keyword>
<keyword evidence="1" id="KW-0472">Membrane</keyword>
<proteinExistence type="predicted"/>
<accession>A0AA90H6K0</accession>
<gene>
    <name evidence="2" type="ORF">POF50_021555</name>
</gene>
<reference evidence="2" key="1">
    <citation type="submission" date="2023-05" db="EMBL/GenBank/DDBJ databases">
        <title>Streptantibioticus silvisoli sp. nov., acidotolerant actinomycetes 1 from pine litter.</title>
        <authorList>
            <person name="Swiecimska M."/>
            <person name="Golinska P."/>
            <person name="Sangal V."/>
            <person name="Wachnowicz B."/>
            <person name="Goodfellow M."/>
        </authorList>
    </citation>
    <scope>NUCLEOTIDE SEQUENCE</scope>
    <source>
        <strain evidence="2">SL13</strain>
    </source>
</reference>
<dbReference type="AlphaFoldDB" id="A0AA90H6K0"/>
<dbReference type="RefSeq" id="WP_271312942.1">
    <property type="nucleotide sequence ID" value="NZ_JABXJJ020000026.1"/>
</dbReference>
<comment type="caution">
    <text evidence="2">The sequence shown here is derived from an EMBL/GenBank/DDBJ whole genome shotgun (WGS) entry which is preliminary data.</text>
</comment>
<sequence length="64" mass="6452">MVLTFSAVLIFGVALAALLKSRALGGGSAFVAVMFGFFLAATGAAPVITEFVTNVAHALNTIGH</sequence>
<feature type="transmembrane region" description="Helical" evidence="1">
    <location>
        <begin position="26"/>
        <end position="48"/>
    </location>
</feature>